<keyword evidence="7" id="KW-1185">Reference proteome</keyword>
<dbReference type="Gene3D" id="1.10.10.60">
    <property type="entry name" value="Homeodomain-like"/>
    <property type="match status" value="2"/>
</dbReference>
<evidence type="ECO:0000256" key="2">
    <source>
        <dbReference type="ARBA" id="ARBA00023125"/>
    </source>
</evidence>
<dbReference type="PANTHER" id="PTHR46796:SF2">
    <property type="entry name" value="TRANSCRIPTIONAL REGULATORY PROTEIN"/>
    <property type="match status" value="1"/>
</dbReference>
<dbReference type="Pfam" id="PF12833">
    <property type="entry name" value="HTH_18"/>
    <property type="match status" value="1"/>
</dbReference>
<dbReference type="EMBL" id="JAUMIS010000001">
    <property type="protein sequence ID" value="MDO3720151.1"/>
    <property type="molecule type" value="Genomic_DNA"/>
</dbReference>
<organism evidence="6 7">
    <name type="scientific">Marinobacter suaedae</name>
    <dbReference type="NCBI Taxonomy" id="3057675"/>
    <lineage>
        <taxon>Bacteria</taxon>
        <taxon>Pseudomonadati</taxon>
        <taxon>Pseudomonadota</taxon>
        <taxon>Gammaproteobacteria</taxon>
        <taxon>Pseudomonadales</taxon>
        <taxon>Marinobacteraceae</taxon>
        <taxon>Marinobacter</taxon>
    </lineage>
</organism>
<proteinExistence type="predicted"/>
<dbReference type="Proteomes" id="UP001168640">
    <property type="component" value="Unassembled WGS sequence"/>
</dbReference>
<dbReference type="PANTHER" id="PTHR46796">
    <property type="entry name" value="HTH-TYPE TRANSCRIPTIONAL ACTIVATOR RHAS-RELATED"/>
    <property type="match status" value="1"/>
</dbReference>
<comment type="caution">
    <text evidence="6">The sequence shown here is derived from an EMBL/GenBank/DDBJ whole genome shotgun (WGS) entry which is preliminary data.</text>
</comment>
<dbReference type="InterPro" id="IPR050204">
    <property type="entry name" value="AraC_XylS_family_regulators"/>
</dbReference>
<evidence type="ECO:0000313" key="7">
    <source>
        <dbReference type="Proteomes" id="UP001168640"/>
    </source>
</evidence>
<name>A0ABT8VVY2_9GAMM</name>
<dbReference type="SUPFAM" id="SSF46689">
    <property type="entry name" value="Homeodomain-like"/>
    <property type="match status" value="2"/>
</dbReference>
<keyword evidence="3" id="KW-0804">Transcription</keyword>
<dbReference type="PROSITE" id="PS01124">
    <property type="entry name" value="HTH_ARAC_FAMILY_2"/>
    <property type="match status" value="1"/>
</dbReference>
<keyword evidence="1" id="KW-0805">Transcription regulation</keyword>
<dbReference type="InterPro" id="IPR018060">
    <property type="entry name" value="HTH_AraC"/>
</dbReference>
<evidence type="ECO:0000259" key="5">
    <source>
        <dbReference type="PROSITE" id="PS01124"/>
    </source>
</evidence>
<gene>
    <name evidence="6" type="ORF">QVZ43_00350</name>
</gene>
<protein>
    <submittedName>
        <fullName evidence="6">Helix-turn-helix domain-containing protein</fullName>
    </submittedName>
</protein>
<comment type="function">
    <text evidence="4">Regulatory protein of the TOL plasmid xyl operons. XylS activates the xylXYZLTEGFJQKIH operon required for the degradation of toluene, m-xylene and p-xylene.</text>
</comment>
<accession>A0ABT8VVY2</accession>
<keyword evidence="2" id="KW-0238">DNA-binding</keyword>
<evidence type="ECO:0000256" key="3">
    <source>
        <dbReference type="ARBA" id="ARBA00023163"/>
    </source>
</evidence>
<dbReference type="InterPro" id="IPR009057">
    <property type="entry name" value="Homeodomain-like_sf"/>
</dbReference>
<feature type="domain" description="HTH araC/xylS-type" evidence="5">
    <location>
        <begin position="153"/>
        <end position="250"/>
    </location>
</feature>
<dbReference type="SMART" id="SM00342">
    <property type="entry name" value="HTH_ARAC"/>
    <property type="match status" value="1"/>
</dbReference>
<reference evidence="6" key="1">
    <citation type="submission" date="2023-07" db="EMBL/GenBank/DDBJ databases">
        <title>Marinobacter sp. chi1 genome sequencing and assembly.</title>
        <authorList>
            <person name="Park S."/>
        </authorList>
    </citation>
    <scope>NUCLEOTIDE SEQUENCE</scope>
    <source>
        <strain evidence="6">Chi1</strain>
    </source>
</reference>
<evidence type="ECO:0000256" key="4">
    <source>
        <dbReference type="ARBA" id="ARBA00037345"/>
    </source>
</evidence>
<sequence length="272" mass="30353">MEKTVPKAVLYLWPRRTVHVGRLEQPVQFSQASASLMVSLDSPFRVSKPDMASVVECTSLLLRPGETADIDPGDGRVGTCYLDALGQDYGLLLPQMTAFQSGYYCGFRRERQLRELLIRMLEEEPDEVSSYQRLESVINPKDENYPEVDSRVAIVVDLIRESVAENRSVEELAQAVNLSVPRLVQLFRQQVGVPIRRYRQWHRLFVTAINVAGGCSLTEAAIQAGFTDSAHFSHTFRTTLGLRPSDVLSALVNTRMVVANALNRATGQAIAE</sequence>
<evidence type="ECO:0000313" key="6">
    <source>
        <dbReference type="EMBL" id="MDO3720151.1"/>
    </source>
</evidence>
<evidence type="ECO:0000256" key="1">
    <source>
        <dbReference type="ARBA" id="ARBA00023015"/>
    </source>
</evidence>
<dbReference type="RefSeq" id="WP_302908424.1">
    <property type="nucleotide sequence ID" value="NZ_JAUMIS010000001.1"/>
</dbReference>